<protein>
    <submittedName>
        <fullName evidence="1">Uncharacterized protein</fullName>
    </submittedName>
</protein>
<comment type="caution">
    <text evidence="1">The sequence shown here is derived from an EMBL/GenBank/DDBJ whole genome shotgun (WGS) entry which is preliminary data.</text>
</comment>
<dbReference type="EMBL" id="VFWZ01000003">
    <property type="protein sequence ID" value="TPN86106.1"/>
    <property type="molecule type" value="Genomic_DNA"/>
</dbReference>
<gene>
    <name evidence="1" type="ORF">FHK87_12600</name>
</gene>
<reference evidence="1 2" key="1">
    <citation type="submission" date="2019-06" db="EMBL/GenBank/DDBJ databases">
        <authorList>
            <person name="Meng X."/>
        </authorList>
    </citation>
    <scope>NUCLEOTIDE SEQUENCE [LARGE SCALE GENOMIC DNA]</scope>
    <source>
        <strain evidence="1 2">M625</strain>
    </source>
</reference>
<evidence type="ECO:0000313" key="2">
    <source>
        <dbReference type="Proteomes" id="UP000315540"/>
    </source>
</evidence>
<accession>A0A504J5C2</accession>
<evidence type="ECO:0000313" key="1">
    <source>
        <dbReference type="EMBL" id="TPN86106.1"/>
    </source>
</evidence>
<dbReference type="OrthoDB" id="1450004at2"/>
<sequence length="193" mass="22909">MSTYTHIESIKSVNIRFIGLKRRLLMSSSMVSIFQSFLRESIGQEVLVVNTNIGMEVYYYSKNDYSKFIKESVLLYTLSQIDQKKLRFKNHLSKEEVYRSFCEALFTFSKYPQIFLAYSKKFIHLKRNNESSKYVIPILNSFFVEMLEVLNKTGKMPHFDKIDKAQKQNQIPDRDQKVIKDLVSEILMKKHYN</sequence>
<dbReference type="Proteomes" id="UP000315540">
    <property type="component" value="Unassembled WGS sequence"/>
</dbReference>
<organism evidence="1 2">
    <name type="scientific">Aquimarina algicola</name>
    <dbReference type="NCBI Taxonomy" id="2589995"/>
    <lineage>
        <taxon>Bacteria</taxon>
        <taxon>Pseudomonadati</taxon>
        <taxon>Bacteroidota</taxon>
        <taxon>Flavobacteriia</taxon>
        <taxon>Flavobacteriales</taxon>
        <taxon>Flavobacteriaceae</taxon>
        <taxon>Aquimarina</taxon>
    </lineage>
</organism>
<dbReference type="RefSeq" id="WP_140593420.1">
    <property type="nucleotide sequence ID" value="NZ_VFWZ01000003.1"/>
</dbReference>
<name>A0A504J5C2_9FLAO</name>
<keyword evidence="2" id="KW-1185">Reference proteome</keyword>
<dbReference type="AlphaFoldDB" id="A0A504J5C2"/>
<proteinExistence type="predicted"/>